<reference evidence="2 3" key="1">
    <citation type="submission" date="2021-06" db="EMBL/GenBank/DDBJ databases">
        <title>Caerostris extrusa draft genome.</title>
        <authorList>
            <person name="Kono N."/>
            <person name="Arakawa K."/>
        </authorList>
    </citation>
    <scope>NUCLEOTIDE SEQUENCE [LARGE SCALE GENOMIC DNA]</scope>
</reference>
<gene>
    <name evidence="2" type="primary">SEC14L2_1</name>
    <name evidence="2" type="ORF">CEXT_31261</name>
</gene>
<feature type="non-terminal residue" evidence="2">
    <location>
        <position position="1"/>
    </location>
</feature>
<dbReference type="Proteomes" id="UP001054945">
    <property type="component" value="Unassembled WGS sequence"/>
</dbReference>
<dbReference type="GO" id="GO:0005737">
    <property type="term" value="C:cytoplasm"/>
    <property type="evidence" value="ECO:0007669"/>
    <property type="project" value="TreeGrafter"/>
</dbReference>
<dbReference type="InterPro" id="IPR036273">
    <property type="entry name" value="CRAL/TRIO_N_dom_sf"/>
</dbReference>
<dbReference type="PROSITE" id="PS50191">
    <property type="entry name" value="CRAL_TRIO"/>
    <property type="match status" value="1"/>
</dbReference>
<evidence type="ECO:0000259" key="1">
    <source>
        <dbReference type="PROSITE" id="PS50191"/>
    </source>
</evidence>
<dbReference type="InterPro" id="IPR051064">
    <property type="entry name" value="SEC14/CRAL-TRIO_domain"/>
</dbReference>
<keyword evidence="3" id="KW-1185">Reference proteome</keyword>
<dbReference type="EMBL" id="BPLR01000074">
    <property type="protein sequence ID" value="GIY91938.1"/>
    <property type="molecule type" value="Genomic_DNA"/>
</dbReference>
<dbReference type="SUPFAM" id="SSF46938">
    <property type="entry name" value="CRAL/TRIO N-terminal domain"/>
    <property type="match status" value="1"/>
</dbReference>
<evidence type="ECO:0000313" key="2">
    <source>
        <dbReference type="EMBL" id="GIY91938.1"/>
    </source>
</evidence>
<protein>
    <submittedName>
        <fullName evidence="2">SEC14-like protein 2</fullName>
    </submittedName>
</protein>
<name>A0AAV4XDP0_CAEEX</name>
<proteinExistence type="predicted"/>
<comment type="caution">
    <text evidence="2">The sequence shown here is derived from an EMBL/GenBank/DDBJ whole genome shotgun (WGS) entry which is preliminary data.</text>
</comment>
<accession>A0AAV4XDP0</accession>
<evidence type="ECO:0000313" key="3">
    <source>
        <dbReference type="Proteomes" id="UP001054945"/>
    </source>
</evidence>
<dbReference type="SUPFAM" id="SSF52087">
    <property type="entry name" value="CRAL/TRIO domain"/>
    <property type="match status" value="2"/>
</dbReference>
<dbReference type="PANTHER" id="PTHR23324:SF83">
    <property type="entry name" value="SEC14-LIKE PROTEIN 2"/>
    <property type="match status" value="1"/>
</dbReference>
<dbReference type="InterPro" id="IPR036865">
    <property type="entry name" value="CRAL-TRIO_dom_sf"/>
</dbReference>
<organism evidence="2 3">
    <name type="scientific">Caerostris extrusa</name>
    <name type="common">Bark spider</name>
    <name type="synonym">Caerostris bankana</name>
    <dbReference type="NCBI Taxonomy" id="172846"/>
    <lineage>
        <taxon>Eukaryota</taxon>
        <taxon>Metazoa</taxon>
        <taxon>Ecdysozoa</taxon>
        <taxon>Arthropoda</taxon>
        <taxon>Chelicerata</taxon>
        <taxon>Arachnida</taxon>
        <taxon>Araneae</taxon>
        <taxon>Araneomorphae</taxon>
        <taxon>Entelegynae</taxon>
        <taxon>Araneoidea</taxon>
        <taxon>Araneidae</taxon>
        <taxon>Caerostris</taxon>
    </lineage>
</organism>
<dbReference type="Gene3D" id="3.40.525.10">
    <property type="entry name" value="CRAL-TRIO lipid binding domain"/>
    <property type="match status" value="2"/>
</dbReference>
<dbReference type="PANTHER" id="PTHR23324">
    <property type="entry name" value="SEC14 RELATED PROTEIN"/>
    <property type="match status" value="1"/>
</dbReference>
<dbReference type="InterPro" id="IPR001251">
    <property type="entry name" value="CRAL-TRIO_dom"/>
</dbReference>
<feature type="domain" description="CRAL-TRIO" evidence="1">
    <location>
        <begin position="119"/>
        <end position="326"/>
    </location>
</feature>
<dbReference type="AlphaFoldDB" id="A0AAV4XDP0"/>
<sequence>ICTKYKCLIFNEAVKCFGLTILAMSTKSKITRKLRFKKQGISLFIKMSSAISPEKEKEAIIALREKALDVLTGDQSEDFFLRKWLIAQNFDLVKAETMLRQHIKFMRTRGLDKIDESYVPPKATDYFHTRFLGYDNEGSVVRMLHLGATDIRGMALSISKIDSIRFATFIILGDGRRQRRERANDIICHKQVYIFDLLGLNWTSIIQRSVIEKTFMLLTNYEKNHPESLKIVYVINVVCSKAVDWHVKHLTLGYIWSWPYSLYLTNQSSSFLLLNFIHNWLKTVLPASILSKVHLVPKEKCSELLGKYIDLSIVPASVGGTMVDENGDPNCPSW</sequence>